<dbReference type="Proteomes" id="UP000231203">
    <property type="component" value="Unassembled WGS sequence"/>
</dbReference>
<organism evidence="1 2">
    <name type="scientific">Desulfobacter postgatei</name>
    <dbReference type="NCBI Taxonomy" id="2293"/>
    <lineage>
        <taxon>Bacteria</taxon>
        <taxon>Pseudomonadati</taxon>
        <taxon>Thermodesulfobacteriota</taxon>
        <taxon>Desulfobacteria</taxon>
        <taxon>Desulfobacterales</taxon>
        <taxon>Desulfobacteraceae</taxon>
        <taxon>Desulfobacter</taxon>
    </lineage>
</organism>
<evidence type="ECO:0000313" key="2">
    <source>
        <dbReference type="Proteomes" id="UP000231203"/>
    </source>
</evidence>
<dbReference type="EMBL" id="PDTI01000045">
    <property type="protein sequence ID" value="PIE62416.1"/>
    <property type="molecule type" value="Genomic_DNA"/>
</dbReference>
<proteinExistence type="predicted"/>
<sequence>MTLKKYFDRSIDDLEEQEELNVQRVSLKCSWVWLSDGEKDYGRPQPPEGPDSVKLLPLEIKDNVVLRKRVSCTPRYGAFNRRILSHHQGTPMDAYSIYVSVGVTPGAA</sequence>
<gene>
    <name evidence="1" type="ORF">CSA25_05240</name>
</gene>
<accession>A0A2G6MR45</accession>
<evidence type="ECO:0000313" key="1">
    <source>
        <dbReference type="EMBL" id="PIE62416.1"/>
    </source>
</evidence>
<comment type="caution">
    <text evidence="1">The sequence shown here is derived from an EMBL/GenBank/DDBJ whole genome shotgun (WGS) entry which is preliminary data.</text>
</comment>
<dbReference type="AlphaFoldDB" id="A0A2G6MR45"/>
<reference evidence="1 2" key="1">
    <citation type="submission" date="2017-10" db="EMBL/GenBank/DDBJ databases">
        <title>Novel microbial diversity and functional potential in the marine mammal oral microbiome.</title>
        <authorList>
            <person name="Dudek N.K."/>
            <person name="Sun C.L."/>
            <person name="Burstein D."/>
            <person name="Kantor R.S."/>
            <person name="Aliaga Goltsman D.S."/>
            <person name="Bik E.M."/>
            <person name="Thomas B.C."/>
            <person name="Banfield J.F."/>
            <person name="Relman D.A."/>
        </authorList>
    </citation>
    <scope>NUCLEOTIDE SEQUENCE [LARGE SCALE GENOMIC DNA]</scope>
    <source>
        <strain evidence="1">DOLJORAL78_47_202</strain>
    </source>
</reference>
<protein>
    <submittedName>
        <fullName evidence="1">Uncharacterized protein</fullName>
    </submittedName>
</protein>
<name>A0A2G6MR45_9BACT</name>